<evidence type="ECO:0000313" key="10">
    <source>
        <dbReference type="Proteomes" id="UP000015520"/>
    </source>
</evidence>
<dbReference type="PANTHER" id="PTHR43266:SF2">
    <property type="entry name" value="MAJOR FACILITATOR SUPERFAMILY (MFS) PROFILE DOMAIN-CONTAINING PROTEIN"/>
    <property type="match status" value="1"/>
</dbReference>
<feature type="transmembrane region" description="Helical" evidence="7">
    <location>
        <begin position="341"/>
        <end position="364"/>
    </location>
</feature>
<proteinExistence type="predicted"/>
<dbReference type="InterPro" id="IPR036259">
    <property type="entry name" value="MFS_trans_sf"/>
</dbReference>
<dbReference type="STRING" id="1172190.M947_02170"/>
<evidence type="ECO:0000256" key="6">
    <source>
        <dbReference type="ARBA" id="ARBA00023136"/>
    </source>
</evidence>
<feature type="transmembrane region" description="Helical" evidence="7">
    <location>
        <begin position="219"/>
        <end position="239"/>
    </location>
</feature>
<dbReference type="CDD" id="cd06173">
    <property type="entry name" value="MFS_MefA_like"/>
    <property type="match status" value="1"/>
</dbReference>
<feature type="transmembrane region" description="Helical" evidence="7">
    <location>
        <begin position="79"/>
        <end position="98"/>
    </location>
</feature>
<dbReference type="PROSITE" id="PS50850">
    <property type="entry name" value="MFS"/>
    <property type="match status" value="1"/>
</dbReference>
<dbReference type="RefSeq" id="WP_021286715.1">
    <property type="nucleotide sequence ID" value="NZ_AUPZ01000002.1"/>
</dbReference>
<feature type="transmembrane region" description="Helical" evidence="7">
    <location>
        <begin position="306"/>
        <end position="329"/>
    </location>
</feature>
<comment type="caution">
    <text evidence="9">The sequence shown here is derived from an EMBL/GenBank/DDBJ whole genome shotgun (WGS) entry which is preliminary data.</text>
</comment>
<reference evidence="9 10" key="1">
    <citation type="submission" date="2013-07" db="EMBL/GenBank/DDBJ databases">
        <title>Sulfurimonas hongkongensis AST-10 Genome Sequencing.</title>
        <authorList>
            <person name="Cai L."/>
            <person name="Zhang T."/>
        </authorList>
    </citation>
    <scope>NUCLEOTIDE SEQUENCE [LARGE SCALE GENOMIC DNA]</scope>
    <source>
        <strain evidence="9 10">AST-10</strain>
    </source>
</reference>
<evidence type="ECO:0000259" key="8">
    <source>
        <dbReference type="PROSITE" id="PS50850"/>
    </source>
</evidence>
<evidence type="ECO:0000256" key="5">
    <source>
        <dbReference type="ARBA" id="ARBA00022989"/>
    </source>
</evidence>
<feature type="transmembrane region" description="Helical" evidence="7">
    <location>
        <begin position="45"/>
        <end position="67"/>
    </location>
</feature>
<dbReference type="Proteomes" id="UP000015520">
    <property type="component" value="Unassembled WGS sequence"/>
</dbReference>
<keyword evidence="2" id="KW-0813">Transport</keyword>
<feature type="transmembrane region" description="Helical" evidence="7">
    <location>
        <begin position="245"/>
        <end position="270"/>
    </location>
</feature>
<keyword evidence="5 7" id="KW-1133">Transmembrane helix</keyword>
<feature type="transmembrane region" description="Helical" evidence="7">
    <location>
        <begin position="20"/>
        <end position="39"/>
    </location>
</feature>
<comment type="subcellular location">
    <subcellularLocation>
        <location evidence="1">Cell membrane</location>
        <topology evidence="1">Multi-pass membrane protein</topology>
    </subcellularLocation>
</comment>
<keyword evidence="10" id="KW-1185">Reference proteome</keyword>
<dbReference type="PANTHER" id="PTHR43266">
    <property type="entry name" value="MACROLIDE-EFFLUX PROTEIN"/>
    <property type="match status" value="1"/>
</dbReference>
<keyword evidence="4 7" id="KW-0812">Transmembrane</keyword>
<evidence type="ECO:0000256" key="4">
    <source>
        <dbReference type="ARBA" id="ARBA00022692"/>
    </source>
</evidence>
<dbReference type="GO" id="GO:0022857">
    <property type="term" value="F:transmembrane transporter activity"/>
    <property type="evidence" value="ECO:0007669"/>
    <property type="project" value="InterPro"/>
</dbReference>
<dbReference type="AlphaFoldDB" id="T0JHQ1"/>
<dbReference type="InterPro" id="IPR011701">
    <property type="entry name" value="MFS"/>
</dbReference>
<evidence type="ECO:0000256" key="2">
    <source>
        <dbReference type="ARBA" id="ARBA00022448"/>
    </source>
</evidence>
<protein>
    <submittedName>
        <fullName evidence="9">MFS transporter</fullName>
    </submittedName>
</protein>
<dbReference type="Gene3D" id="1.20.1250.20">
    <property type="entry name" value="MFS general substrate transporter like domains"/>
    <property type="match status" value="1"/>
</dbReference>
<accession>T0JHQ1</accession>
<dbReference type="Pfam" id="PF07690">
    <property type="entry name" value="MFS_1"/>
    <property type="match status" value="1"/>
</dbReference>
<dbReference type="GO" id="GO:0005886">
    <property type="term" value="C:plasma membrane"/>
    <property type="evidence" value="ECO:0007669"/>
    <property type="project" value="UniProtKB-SubCell"/>
</dbReference>
<organism evidence="9 10">
    <name type="scientific">Sulfurimonas hongkongensis</name>
    <dbReference type="NCBI Taxonomy" id="1172190"/>
    <lineage>
        <taxon>Bacteria</taxon>
        <taxon>Pseudomonadati</taxon>
        <taxon>Campylobacterota</taxon>
        <taxon>Epsilonproteobacteria</taxon>
        <taxon>Campylobacterales</taxon>
        <taxon>Sulfurimonadaceae</taxon>
        <taxon>Sulfurimonas</taxon>
    </lineage>
</organism>
<evidence type="ECO:0000256" key="3">
    <source>
        <dbReference type="ARBA" id="ARBA00022475"/>
    </source>
</evidence>
<feature type="transmembrane region" description="Helical" evidence="7">
    <location>
        <begin position="143"/>
        <end position="164"/>
    </location>
</feature>
<dbReference type="InterPro" id="IPR020846">
    <property type="entry name" value="MFS_dom"/>
</dbReference>
<gene>
    <name evidence="9" type="ORF">M947_02170</name>
</gene>
<dbReference type="EMBL" id="AUPZ01000002">
    <property type="protein sequence ID" value="EQB40635.1"/>
    <property type="molecule type" value="Genomic_DNA"/>
</dbReference>
<feature type="transmembrane region" description="Helical" evidence="7">
    <location>
        <begin position="282"/>
        <end position="300"/>
    </location>
</feature>
<dbReference type="SUPFAM" id="SSF103473">
    <property type="entry name" value="MFS general substrate transporter"/>
    <property type="match status" value="1"/>
</dbReference>
<keyword evidence="6 7" id="KW-0472">Membrane</keyword>
<evidence type="ECO:0000256" key="1">
    <source>
        <dbReference type="ARBA" id="ARBA00004651"/>
    </source>
</evidence>
<name>T0JHQ1_9BACT</name>
<feature type="domain" description="Major facilitator superfamily (MFS) profile" evidence="8">
    <location>
        <begin position="13"/>
        <end position="397"/>
    </location>
</feature>
<feature type="transmembrane region" description="Helical" evidence="7">
    <location>
        <begin position="104"/>
        <end position="122"/>
    </location>
</feature>
<sequence length="404" mass="45901">MNDYIELLKSEPIFKRLSIIQLIAYFGAWFSNIAIYTLLLELDTSAAIIAFVAMLHFLAGVIQAPFSGSIIDSFKPKKILLILITIEIFATFFLIFVTSLDDMWLLYILIFLKMAAASFYFTTEMSLLPKILRGKKLQKANELHSIIWSLSYTLGMATSGFFVYYFGVKAAFIIDAMMFVVGFVLLNSLKIDINIIKTDENIFEMMKDTFRYIKRTPQALHLMIIHAFVGLTAFDALVVLMVDQFYASIIASSLALGLLHSARAVGLVIGPMLISKWVNNKTLVYVFMAQAIVVWLWAVLMRDFYLSLFASVLVGFFTTTLWSYTYTLLQKNIEEKYYGRMVAYNDMLFLSSAAFVSFMIGFLATHDLSLQSIATLMGLGFVFGGLYYRWILKTQTIKDVSDDL</sequence>
<dbReference type="OrthoDB" id="9775268at2"/>
<feature type="transmembrane region" description="Helical" evidence="7">
    <location>
        <begin position="170"/>
        <end position="189"/>
    </location>
</feature>
<dbReference type="eggNOG" id="COG2814">
    <property type="taxonomic scope" value="Bacteria"/>
</dbReference>
<evidence type="ECO:0000313" key="9">
    <source>
        <dbReference type="EMBL" id="EQB40635.1"/>
    </source>
</evidence>
<keyword evidence="3" id="KW-1003">Cell membrane</keyword>
<evidence type="ECO:0000256" key="7">
    <source>
        <dbReference type="SAM" id="Phobius"/>
    </source>
</evidence>
<dbReference type="PATRIC" id="fig|1172190.3.peg.425"/>
<feature type="transmembrane region" description="Helical" evidence="7">
    <location>
        <begin position="370"/>
        <end position="388"/>
    </location>
</feature>